<dbReference type="AlphaFoldDB" id="A0A6A1UTU3"/>
<keyword evidence="2" id="KW-1185">Reference proteome</keyword>
<dbReference type="OrthoDB" id="777324at2759"/>
<protein>
    <submittedName>
        <fullName evidence="1">Uncharacterized protein</fullName>
    </submittedName>
</protein>
<evidence type="ECO:0000313" key="2">
    <source>
        <dbReference type="Proteomes" id="UP000516437"/>
    </source>
</evidence>
<name>A0A6A1UTU3_9ROSI</name>
<proteinExistence type="predicted"/>
<dbReference type="Proteomes" id="UP000516437">
    <property type="component" value="Chromosome 8"/>
</dbReference>
<comment type="caution">
    <text evidence="1">The sequence shown here is derived from an EMBL/GenBank/DDBJ whole genome shotgun (WGS) entry which is preliminary data.</text>
</comment>
<dbReference type="EMBL" id="RXIC02000026">
    <property type="protein sequence ID" value="KAB1203815.1"/>
    <property type="molecule type" value="Genomic_DNA"/>
</dbReference>
<sequence length="118" mass="13945">MSTRREGSQKWKAETELKAVSWQDKKSSADKEEEVLQKEIEDLRRWAEMIDSMNDEQKKEYLYNRPNELKTAKIQKCKLRKRVQGRDKSKPSTSNGILASVWKFHKEEDEELKIGSDV</sequence>
<accession>A0A6A1UTU3</accession>
<reference evidence="1 2" key="1">
    <citation type="journal article" date="2019" name="Plant Biotechnol. J.">
        <title>The red bayberry genome and genetic basis of sex determination.</title>
        <authorList>
            <person name="Jia H.M."/>
            <person name="Jia H.J."/>
            <person name="Cai Q.L."/>
            <person name="Wang Y."/>
            <person name="Zhao H.B."/>
            <person name="Yang W.F."/>
            <person name="Wang G.Y."/>
            <person name="Li Y.H."/>
            <person name="Zhan D.L."/>
            <person name="Shen Y.T."/>
            <person name="Niu Q.F."/>
            <person name="Chang L."/>
            <person name="Qiu J."/>
            <person name="Zhao L."/>
            <person name="Xie H.B."/>
            <person name="Fu W.Y."/>
            <person name="Jin J."/>
            <person name="Li X.W."/>
            <person name="Jiao Y."/>
            <person name="Zhou C.C."/>
            <person name="Tu T."/>
            <person name="Chai C.Y."/>
            <person name="Gao J.L."/>
            <person name="Fan L.J."/>
            <person name="van de Weg E."/>
            <person name="Wang J.Y."/>
            <person name="Gao Z.S."/>
        </authorList>
    </citation>
    <scope>NUCLEOTIDE SEQUENCE [LARGE SCALE GENOMIC DNA]</scope>
    <source>
        <tissue evidence="1">Leaves</tissue>
    </source>
</reference>
<evidence type="ECO:0000313" key="1">
    <source>
        <dbReference type="EMBL" id="KAB1203815.1"/>
    </source>
</evidence>
<organism evidence="1 2">
    <name type="scientific">Morella rubra</name>
    <name type="common">Chinese bayberry</name>
    <dbReference type="NCBI Taxonomy" id="262757"/>
    <lineage>
        <taxon>Eukaryota</taxon>
        <taxon>Viridiplantae</taxon>
        <taxon>Streptophyta</taxon>
        <taxon>Embryophyta</taxon>
        <taxon>Tracheophyta</taxon>
        <taxon>Spermatophyta</taxon>
        <taxon>Magnoliopsida</taxon>
        <taxon>eudicotyledons</taxon>
        <taxon>Gunneridae</taxon>
        <taxon>Pentapetalae</taxon>
        <taxon>rosids</taxon>
        <taxon>fabids</taxon>
        <taxon>Fagales</taxon>
        <taxon>Myricaceae</taxon>
        <taxon>Morella</taxon>
    </lineage>
</organism>
<gene>
    <name evidence="1" type="ORF">CJ030_MR8G005091</name>
</gene>